<dbReference type="OrthoDB" id="361020at2759"/>
<dbReference type="EMBL" id="WTPW01000269">
    <property type="protein sequence ID" value="KAF0528310.1"/>
    <property type="molecule type" value="Genomic_DNA"/>
</dbReference>
<dbReference type="Proteomes" id="UP000439903">
    <property type="component" value="Unassembled WGS sequence"/>
</dbReference>
<proteinExistence type="predicted"/>
<gene>
    <name evidence="2" type="ORF">F8M41_013212</name>
</gene>
<sequence>MTIHEYLEERKLDIEDLTVKQDFFRSFDFIISQQLDPVWHRVGHKTKLLIGEQYYESCSQSDDDDGNGDGNKRKGKKPDKLGYPPGIMPILEELLKWAKNGHEYSQLHEYLSMMNKGLEEVRGQDRPLLR</sequence>
<evidence type="ECO:0000313" key="3">
    <source>
        <dbReference type="Proteomes" id="UP000439903"/>
    </source>
</evidence>
<evidence type="ECO:0000256" key="1">
    <source>
        <dbReference type="SAM" id="MobiDB-lite"/>
    </source>
</evidence>
<accession>A0A8H4ASG5</accession>
<keyword evidence="3" id="KW-1185">Reference proteome</keyword>
<protein>
    <submittedName>
        <fullName evidence="2">DNA repair protein</fullName>
    </submittedName>
</protein>
<organism evidence="2 3">
    <name type="scientific">Gigaspora margarita</name>
    <dbReference type="NCBI Taxonomy" id="4874"/>
    <lineage>
        <taxon>Eukaryota</taxon>
        <taxon>Fungi</taxon>
        <taxon>Fungi incertae sedis</taxon>
        <taxon>Mucoromycota</taxon>
        <taxon>Glomeromycotina</taxon>
        <taxon>Glomeromycetes</taxon>
        <taxon>Diversisporales</taxon>
        <taxon>Gigasporaceae</taxon>
        <taxon>Gigaspora</taxon>
    </lineage>
</organism>
<feature type="region of interest" description="Disordered" evidence="1">
    <location>
        <begin position="57"/>
        <end position="84"/>
    </location>
</feature>
<reference evidence="2 3" key="1">
    <citation type="journal article" date="2019" name="Environ. Microbiol.">
        <title>At the nexus of three kingdoms: the genome of the mycorrhizal fungus Gigaspora margarita provides insights into plant, endobacterial and fungal interactions.</title>
        <authorList>
            <person name="Venice F."/>
            <person name="Ghignone S."/>
            <person name="Salvioli di Fossalunga A."/>
            <person name="Amselem J."/>
            <person name="Novero M."/>
            <person name="Xianan X."/>
            <person name="Sedzielewska Toro K."/>
            <person name="Morin E."/>
            <person name="Lipzen A."/>
            <person name="Grigoriev I.V."/>
            <person name="Henrissat B."/>
            <person name="Martin F.M."/>
            <person name="Bonfante P."/>
        </authorList>
    </citation>
    <scope>NUCLEOTIDE SEQUENCE [LARGE SCALE GENOMIC DNA]</scope>
    <source>
        <strain evidence="2 3">BEG34</strain>
    </source>
</reference>
<evidence type="ECO:0000313" key="2">
    <source>
        <dbReference type="EMBL" id="KAF0528310.1"/>
    </source>
</evidence>
<name>A0A8H4ASG5_GIGMA</name>
<comment type="caution">
    <text evidence="2">The sequence shown here is derived from an EMBL/GenBank/DDBJ whole genome shotgun (WGS) entry which is preliminary data.</text>
</comment>
<dbReference type="AlphaFoldDB" id="A0A8H4ASG5"/>